<gene>
    <name evidence="1" type="ORF">F8M41_005731</name>
</gene>
<accession>A0A8H3X8Y7</accession>
<evidence type="ECO:0000313" key="2">
    <source>
        <dbReference type="Proteomes" id="UP000439903"/>
    </source>
</evidence>
<dbReference type="AlphaFoldDB" id="A0A8H3X8Y7"/>
<comment type="caution">
    <text evidence="1">The sequence shown here is derived from an EMBL/GenBank/DDBJ whole genome shotgun (WGS) entry which is preliminary data.</text>
</comment>
<reference evidence="1 2" key="1">
    <citation type="journal article" date="2019" name="Environ. Microbiol.">
        <title>At the nexus of three kingdoms: the genome of the mycorrhizal fungus Gigaspora margarita provides insights into plant, endobacterial and fungal interactions.</title>
        <authorList>
            <person name="Venice F."/>
            <person name="Ghignone S."/>
            <person name="Salvioli di Fossalunga A."/>
            <person name="Amselem J."/>
            <person name="Novero M."/>
            <person name="Xianan X."/>
            <person name="Sedzielewska Toro K."/>
            <person name="Morin E."/>
            <person name="Lipzen A."/>
            <person name="Grigoriev I.V."/>
            <person name="Henrissat B."/>
            <person name="Martin F.M."/>
            <person name="Bonfante P."/>
        </authorList>
    </citation>
    <scope>NUCLEOTIDE SEQUENCE [LARGE SCALE GENOMIC DNA]</scope>
    <source>
        <strain evidence="1 2">BEG34</strain>
    </source>
</reference>
<dbReference type="EMBL" id="WTPW01001549">
    <property type="protein sequence ID" value="KAF0429264.1"/>
    <property type="molecule type" value="Genomic_DNA"/>
</dbReference>
<keyword evidence="2" id="KW-1185">Reference proteome</keyword>
<protein>
    <submittedName>
        <fullName evidence="1">Uncharacterized protein</fullName>
    </submittedName>
</protein>
<evidence type="ECO:0000313" key="1">
    <source>
        <dbReference type="EMBL" id="KAF0429264.1"/>
    </source>
</evidence>
<name>A0A8H3X8Y7_GIGMA</name>
<sequence>MVQYKFPIEDKEEAKQFINEIKDRYRYSIPLLQEYMLVNPTDKLVLPENSEVVEDINLTLPITTKKQLIETARLF</sequence>
<dbReference type="Proteomes" id="UP000439903">
    <property type="component" value="Unassembled WGS sequence"/>
</dbReference>
<organism evidence="1 2">
    <name type="scientific">Gigaspora margarita</name>
    <dbReference type="NCBI Taxonomy" id="4874"/>
    <lineage>
        <taxon>Eukaryota</taxon>
        <taxon>Fungi</taxon>
        <taxon>Fungi incertae sedis</taxon>
        <taxon>Mucoromycota</taxon>
        <taxon>Glomeromycotina</taxon>
        <taxon>Glomeromycetes</taxon>
        <taxon>Diversisporales</taxon>
        <taxon>Gigasporaceae</taxon>
        <taxon>Gigaspora</taxon>
    </lineage>
</organism>
<proteinExistence type="predicted"/>
<dbReference type="OrthoDB" id="2442740at2759"/>